<feature type="compositionally biased region" description="Polar residues" evidence="1">
    <location>
        <begin position="116"/>
        <end position="133"/>
    </location>
</feature>
<dbReference type="HOGENOM" id="CLU_1138109_0_0_1"/>
<reference evidence="3" key="2">
    <citation type="submission" date="2015-01" db="EMBL/GenBank/DDBJ databases">
        <title>Evolutionary Origins and Diversification of the Mycorrhizal Mutualists.</title>
        <authorList>
            <consortium name="DOE Joint Genome Institute"/>
            <consortium name="Mycorrhizal Genomics Consortium"/>
            <person name="Kohler A."/>
            <person name="Kuo A."/>
            <person name="Nagy L.G."/>
            <person name="Floudas D."/>
            <person name="Copeland A."/>
            <person name="Barry K.W."/>
            <person name="Cichocki N."/>
            <person name="Veneault-Fourrey C."/>
            <person name="LaButti K."/>
            <person name="Lindquist E.A."/>
            <person name="Lipzen A."/>
            <person name="Lundell T."/>
            <person name="Morin E."/>
            <person name="Murat C."/>
            <person name="Riley R."/>
            <person name="Ohm R."/>
            <person name="Sun H."/>
            <person name="Tunlid A."/>
            <person name="Henrissat B."/>
            <person name="Grigoriev I.V."/>
            <person name="Hibbett D.S."/>
            <person name="Martin F."/>
        </authorList>
    </citation>
    <scope>NUCLEOTIDE SEQUENCE [LARGE SCALE GENOMIC DNA]</scope>
    <source>
        <strain evidence="3">h7</strain>
    </source>
</reference>
<name>A0A0C3C0X6_HEBCY</name>
<dbReference type="EMBL" id="KN831794">
    <property type="protein sequence ID" value="KIM37929.1"/>
    <property type="molecule type" value="Genomic_DNA"/>
</dbReference>
<feature type="region of interest" description="Disordered" evidence="1">
    <location>
        <begin position="167"/>
        <end position="188"/>
    </location>
</feature>
<feature type="region of interest" description="Disordered" evidence="1">
    <location>
        <begin position="220"/>
        <end position="244"/>
    </location>
</feature>
<feature type="compositionally biased region" description="Polar residues" evidence="1">
    <location>
        <begin position="72"/>
        <end position="84"/>
    </location>
</feature>
<protein>
    <submittedName>
        <fullName evidence="2">Uncharacterized protein</fullName>
    </submittedName>
</protein>
<evidence type="ECO:0000313" key="2">
    <source>
        <dbReference type="EMBL" id="KIM37929.1"/>
    </source>
</evidence>
<reference evidence="2 3" key="1">
    <citation type="submission" date="2014-04" db="EMBL/GenBank/DDBJ databases">
        <authorList>
            <consortium name="DOE Joint Genome Institute"/>
            <person name="Kuo A."/>
            <person name="Gay G."/>
            <person name="Dore J."/>
            <person name="Kohler A."/>
            <person name="Nagy L.G."/>
            <person name="Floudas D."/>
            <person name="Copeland A."/>
            <person name="Barry K.W."/>
            <person name="Cichocki N."/>
            <person name="Veneault-Fourrey C."/>
            <person name="LaButti K."/>
            <person name="Lindquist E.A."/>
            <person name="Lipzen A."/>
            <person name="Lundell T."/>
            <person name="Morin E."/>
            <person name="Murat C."/>
            <person name="Sun H."/>
            <person name="Tunlid A."/>
            <person name="Henrissat B."/>
            <person name="Grigoriev I.V."/>
            <person name="Hibbett D.S."/>
            <person name="Martin F."/>
            <person name="Nordberg H.P."/>
            <person name="Cantor M.N."/>
            <person name="Hua S.X."/>
        </authorList>
    </citation>
    <scope>NUCLEOTIDE SEQUENCE [LARGE SCALE GENOMIC DNA]</scope>
    <source>
        <strain evidence="3">h7</strain>
    </source>
</reference>
<feature type="compositionally biased region" description="Basic and acidic residues" evidence="1">
    <location>
        <begin position="86"/>
        <end position="110"/>
    </location>
</feature>
<feature type="region of interest" description="Disordered" evidence="1">
    <location>
        <begin position="1"/>
        <end position="137"/>
    </location>
</feature>
<organism evidence="2 3">
    <name type="scientific">Hebeloma cylindrosporum</name>
    <dbReference type="NCBI Taxonomy" id="76867"/>
    <lineage>
        <taxon>Eukaryota</taxon>
        <taxon>Fungi</taxon>
        <taxon>Dikarya</taxon>
        <taxon>Basidiomycota</taxon>
        <taxon>Agaricomycotina</taxon>
        <taxon>Agaricomycetes</taxon>
        <taxon>Agaricomycetidae</taxon>
        <taxon>Agaricales</taxon>
        <taxon>Agaricineae</taxon>
        <taxon>Hymenogastraceae</taxon>
        <taxon>Hebeloma</taxon>
    </lineage>
</organism>
<proteinExistence type="predicted"/>
<accession>A0A0C3C0X6</accession>
<gene>
    <name evidence="2" type="ORF">M413DRAFT_421233</name>
</gene>
<evidence type="ECO:0000313" key="3">
    <source>
        <dbReference type="Proteomes" id="UP000053424"/>
    </source>
</evidence>
<keyword evidence="3" id="KW-1185">Reference proteome</keyword>
<feature type="compositionally biased region" description="Basic and acidic residues" evidence="1">
    <location>
        <begin position="229"/>
        <end position="244"/>
    </location>
</feature>
<dbReference type="AlphaFoldDB" id="A0A0C3C0X6"/>
<feature type="compositionally biased region" description="Polar residues" evidence="1">
    <location>
        <begin position="1"/>
        <end position="12"/>
    </location>
</feature>
<dbReference type="Proteomes" id="UP000053424">
    <property type="component" value="Unassembled WGS sequence"/>
</dbReference>
<sequence length="244" mass="26768">MAPQTIIISSDGSEGLAPKAAQPRQYPRQDASPQEMSAHPDQATGIYNSFTQGSKPAEKRKQGEQMKGAQCKGSQPQFQTSGQENRAVDPEVHAKAMEGGGDQKKRHECEEHEEQSIANSKQTRPISFDSTQGVFGKAPIDDDANWVVIDYPEEQLSTKQTVSLSFDPTHGVSGEAPIDDDASWEDPGGYCTRNEAPKLGVYPDWQGLRDLRHEGERKFGVMESPSMASEKETSLATKTYDEGH</sequence>
<evidence type="ECO:0000256" key="1">
    <source>
        <dbReference type="SAM" id="MobiDB-lite"/>
    </source>
</evidence>
<feature type="compositionally biased region" description="Polar residues" evidence="1">
    <location>
        <begin position="45"/>
        <end position="54"/>
    </location>
</feature>